<keyword evidence="3" id="KW-1185">Reference proteome</keyword>
<proteinExistence type="predicted"/>
<protein>
    <recommendedName>
        <fullName evidence="4">Accumulation-associated protein</fullName>
    </recommendedName>
</protein>
<comment type="caution">
    <text evidence="2">The sequence shown here is derived from an EMBL/GenBank/DDBJ whole genome shotgun (WGS) entry which is preliminary data.</text>
</comment>
<sequence>MKLSYGILIAAQALSVMALPSGNKAASSTSVAAVASSTAVATATATSAAPIATPVAGGEEEKNENEVEQAAEFGVAINLGGGDIKTDTTFPPGKVGVLEVEFQNTDARVLRVTENKTPGNAPVGFTFLEPSSYKIELGGGSKNLTLSKVDYISNADNTVDISTGQIGRLCTETNTFVVGAGVGELEFEVDENELTLTVDDMVGEWGIFIPTAAAATPATGAGTGATTPATGTGGATTGTEALQAILDKLLAVLNEN</sequence>
<dbReference type="AlphaFoldDB" id="A0AA39WUX2"/>
<evidence type="ECO:0000313" key="2">
    <source>
        <dbReference type="EMBL" id="KAK0622059.1"/>
    </source>
</evidence>
<feature type="chain" id="PRO_5041233297" description="Accumulation-associated protein" evidence="1">
    <location>
        <begin position="19"/>
        <end position="256"/>
    </location>
</feature>
<evidence type="ECO:0000256" key="1">
    <source>
        <dbReference type="SAM" id="SignalP"/>
    </source>
</evidence>
<dbReference type="EMBL" id="JAULSR010000004">
    <property type="protein sequence ID" value="KAK0622059.1"/>
    <property type="molecule type" value="Genomic_DNA"/>
</dbReference>
<name>A0AA39WUX2_9PEZI</name>
<reference evidence="2" key="1">
    <citation type="submission" date="2023-06" db="EMBL/GenBank/DDBJ databases">
        <title>Genome-scale phylogeny and comparative genomics of the fungal order Sordariales.</title>
        <authorList>
            <consortium name="Lawrence Berkeley National Laboratory"/>
            <person name="Hensen N."/>
            <person name="Bonometti L."/>
            <person name="Westerberg I."/>
            <person name="Brannstrom I.O."/>
            <person name="Guillou S."/>
            <person name="Cros-Aarteil S."/>
            <person name="Calhoun S."/>
            <person name="Haridas S."/>
            <person name="Kuo A."/>
            <person name="Mondo S."/>
            <person name="Pangilinan J."/>
            <person name="Riley R."/>
            <person name="LaButti K."/>
            <person name="Andreopoulos B."/>
            <person name="Lipzen A."/>
            <person name="Chen C."/>
            <person name="Yanf M."/>
            <person name="Daum C."/>
            <person name="Ng V."/>
            <person name="Clum A."/>
            <person name="Steindorff A."/>
            <person name="Ohm R."/>
            <person name="Martin F."/>
            <person name="Silar P."/>
            <person name="Natvig D."/>
            <person name="Lalanne C."/>
            <person name="Gautier V."/>
            <person name="Ament-velasquez S.L."/>
            <person name="Kruys A."/>
            <person name="Hutchinson M.I."/>
            <person name="Powell A.J."/>
            <person name="Barry K."/>
            <person name="Miller A.N."/>
            <person name="Grigoriev I.V."/>
            <person name="Debuchy R."/>
            <person name="Gladieux P."/>
            <person name="Thoren M.H."/>
            <person name="Johannesson H."/>
        </authorList>
    </citation>
    <scope>NUCLEOTIDE SEQUENCE</scope>
    <source>
        <strain evidence="2">SMH3391-2</strain>
    </source>
</reference>
<evidence type="ECO:0000313" key="3">
    <source>
        <dbReference type="Proteomes" id="UP001174934"/>
    </source>
</evidence>
<keyword evidence="1" id="KW-0732">Signal</keyword>
<organism evidence="2 3">
    <name type="scientific">Bombardia bombarda</name>
    <dbReference type="NCBI Taxonomy" id="252184"/>
    <lineage>
        <taxon>Eukaryota</taxon>
        <taxon>Fungi</taxon>
        <taxon>Dikarya</taxon>
        <taxon>Ascomycota</taxon>
        <taxon>Pezizomycotina</taxon>
        <taxon>Sordariomycetes</taxon>
        <taxon>Sordariomycetidae</taxon>
        <taxon>Sordariales</taxon>
        <taxon>Lasiosphaeriaceae</taxon>
        <taxon>Bombardia</taxon>
    </lineage>
</organism>
<dbReference type="Proteomes" id="UP001174934">
    <property type="component" value="Unassembled WGS sequence"/>
</dbReference>
<evidence type="ECO:0008006" key="4">
    <source>
        <dbReference type="Google" id="ProtNLM"/>
    </source>
</evidence>
<accession>A0AA39WUX2</accession>
<gene>
    <name evidence="2" type="ORF">B0T17DRAFT_609024</name>
</gene>
<feature type="signal peptide" evidence="1">
    <location>
        <begin position="1"/>
        <end position="18"/>
    </location>
</feature>